<dbReference type="Proteomes" id="UP000268014">
    <property type="component" value="Unassembled WGS sequence"/>
</dbReference>
<sequence length="148" mass="17240">MFLAFGVLLLASSVLGEKDNLNTIYKAIKDITGFDRNDLMKMKEVVIAKKLGKQILILDRSLRKRQRDYIKATLSLPPDARRFMYSVCFSFRVLSHFLKLFFTLVLLVLGDPHPCGWIGKRLRGEDKCTKNLFWFSCLRHYSLIHQIN</sequence>
<organism evidence="4">
    <name type="scientific">Haemonchus placei</name>
    <name type="common">Barber's pole worm</name>
    <dbReference type="NCBI Taxonomy" id="6290"/>
    <lineage>
        <taxon>Eukaryota</taxon>
        <taxon>Metazoa</taxon>
        <taxon>Ecdysozoa</taxon>
        <taxon>Nematoda</taxon>
        <taxon>Chromadorea</taxon>
        <taxon>Rhabditida</taxon>
        <taxon>Rhabditina</taxon>
        <taxon>Rhabditomorpha</taxon>
        <taxon>Strongyloidea</taxon>
        <taxon>Trichostrongylidae</taxon>
        <taxon>Haemonchus</taxon>
    </lineage>
</organism>
<evidence type="ECO:0000313" key="4">
    <source>
        <dbReference type="WBParaSite" id="HPLM_0000663101-mRNA-1"/>
    </source>
</evidence>
<feature type="signal peptide" evidence="1">
    <location>
        <begin position="1"/>
        <end position="16"/>
    </location>
</feature>
<accession>A0A0N4W8S0</accession>
<keyword evidence="3" id="KW-1185">Reference proteome</keyword>
<dbReference type="WBParaSite" id="HPLM_0000663101-mRNA-1">
    <property type="protein sequence ID" value="HPLM_0000663101-mRNA-1"/>
    <property type="gene ID" value="HPLM_0000663101"/>
</dbReference>
<dbReference type="OrthoDB" id="5888832at2759"/>
<dbReference type="EMBL" id="UZAF01016521">
    <property type="protein sequence ID" value="VDO29559.1"/>
    <property type="molecule type" value="Genomic_DNA"/>
</dbReference>
<evidence type="ECO:0000256" key="1">
    <source>
        <dbReference type="SAM" id="SignalP"/>
    </source>
</evidence>
<proteinExistence type="predicted"/>
<feature type="chain" id="PRO_5043123489" evidence="1">
    <location>
        <begin position="17"/>
        <end position="148"/>
    </location>
</feature>
<dbReference type="AlphaFoldDB" id="A0A0N4W8S0"/>
<evidence type="ECO:0000313" key="2">
    <source>
        <dbReference type="EMBL" id="VDO29559.1"/>
    </source>
</evidence>
<evidence type="ECO:0000313" key="3">
    <source>
        <dbReference type="Proteomes" id="UP000268014"/>
    </source>
</evidence>
<name>A0A0N4W8S0_HAEPC</name>
<protein>
    <submittedName>
        <fullName evidence="4">Secreted RxLR effector peptide protein</fullName>
    </submittedName>
</protein>
<reference evidence="4" key="1">
    <citation type="submission" date="2017-02" db="UniProtKB">
        <authorList>
            <consortium name="WormBaseParasite"/>
        </authorList>
    </citation>
    <scope>IDENTIFICATION</scope>
</reference>
<reference evidence="2 3" key="2">
    <citation type="submission" date="2018-11" db="EMBL/GenBank/DDBJ databases">
        <authorList>
            <consortium name="Pathogen Informatics"/>
        </authorList>
    </citation>
    <scope>NUCLEOTIDE SEQUENCE [LARGE SCALE GENOMIC DNA]</scope>
    <source>
        <strain evidence="2 3">MHpl1</strain>
    </source>
</reference>
<keyword evidence="1" id="KW-0732">Signal</keyword>
<gene>
    <name evidence="2" type="ORF">HPLM_LOCUS6623</name>
</gene>